<dbReference type="SUPFAM" id="SSF53448">
    <property type="entry name" value="Nucleotide-diphospho-sugar transferases"/>
    <property type="match status" value="1"/>
</dbReference>
<sequence>MIVLSILFWIIGLVLSAFSFYQFAFFIISLFSRKKDKHEQAAVSVDNKFAVIIPAHNEELLIGGLVESINRSDYPQDKLKTYVIADNCSDGTAEIATAAGAECRIREDLDNRGKPYALNWLISNIDLDEHDAYVIIDADTIVDINFFREMNISLEQGHKVVQGYFGVMNPDENWLTRLSILPGILKFYLHFPAKNRLGLSCPLAGNGMCFHNSIFKEHGWNAYSIAENWEYYIQLALAGKKVVSNENAVIYSQVTNNLKSGVTQRQRWQSGRMDTVSRYWRDLLDKYQKTKEFYLVDALIEVVRPSHAILFFGSTAFFLITAALFVLAGVSYLSLFILSIAILLSQVLYFLYGLVLQKAPMKTWLSLLMVPYYLLWKFIISVKGAWKKKEKEWVRTKRH</sequence>
<dbReference type="PANTHER" id="PTHR43630">
    <property type="entry name" value="POLY-BETA-1,6-N-ACETYL-D-GLUCOSAMINE SYNTHASE"/>
    <property type="match status" value="1"/>
</dbReference>
<evidence type="ECO:0000313" key="6">
    <source>
        <dbReference type="Proteomes" id="UP000770889"/>
    </source>
</evidence>
<keyword evidence="4" id="KW-0812">Transmembrane</keyword>
<keyword evidence="3 5" id="KW-0808">Transferase</keyword>
<accession>A0A944M986</accession>
<name>A0A944M986_9GAMM</name>
<feature type="transmembrane region" description="Helical" evidence="4">
    <location>
        <begin position="333"/>
        <end position="352"/>
    </location>
</feature>
<dbReference type="CDD" id="cd06438">
    <property type="entry name" value="EpsO_like"/>
    <property type="match status" value="1"/>
</dbReference>
<evidence type="ECO:0000313" key="5">
    <source>
        <dbReference type="EMBL" id="MBT2988539.1"/>
    </source>
</evidence>
<comment type="similarity">
    <text evidence="1">Belongs to the glycosyltransferase 2 family.</text>
</comment>
<keyword evidence="4" id="KW-0472">Membrane</keyword>
<feature type="transmembrane region" description="Helical" evidence="4">
    <location>
        <begin position="364"/>
        <end position="386"/>
    </location>
</feature>
<dbReference type="Proteomes" id="UP000770889">
    <property type="component" value="Unassembled WGS sequence"/>
</dbReference>
<evidence type="ECO:0000256" key="2">
    <source>
        <dbReference type="ARBA" id="ARBA00022676"/>
    </source>
</evidence>
<dbReference type="GO" id="GO:0016757">
    <property type="term" value="F:glycosyltransferase activity"/>
    <property type="evidence" value="ECO:0007669"/>
    <property type="project" value="UniProtKB-KW"/>
</dbReference>
<protein>
    <submittedName>
        <fullName evidence="5">Glycosyltransferase</fullName>
        <ecNumber evidence="5">2.4.-.-</ecNumber>
    </submittedName>
</protein>
<comment type="caution">
    <text evidence="5">The sequence shown here is derived from an EMBL/GenBank/DDBJ whole genome shotgun (WGS) entry which is preliminary data.</text>
</comment>
<organism evidence="5 6">
    <name type="scientific">Candidatus Thiodiazotropha taylori</name>
    <dbReference type="NCBI Taxonomy" id="2792791"/>
    <lineage>
        <taxon>Bacteria</taxon>
        <taxon>Pseudomonadati</taxon>
        <taxon>Pseudomonadota</taxon>
        <taxon>Gammaproteobacteria</taxon>
        <taxon>Chromatiales</taxon>
        <taxon>Sedimenticolaceae</taxon>
        <taxon>Candidatus Thiodiazotropha</taxon>
    </lineage>
</organism>
<dbReference type="AlphaFoldDB" id="A0A944M986"/>
<dbReference type="PANTHER" id="PTHR43630:SF1">
    <property type="entry name" value="POLY-BETA-1,6-N-ACETYL-D-GLUCOSAMINE SYNTHASE"/>
    <property type="match status" value="1"/>
</dbReference>
<dbReference type="EMBL" id="JAHHGM010000004">
    <property type="protein sequence ID" value="MBT2988539.1"/>
    <property type="molecule type" value="Genomic_DNA"/>
</dbReference>
<keyword evidence="2 5" id="KW-0328">Glycosyltransferase</keyword>
<dbReference type="EC" id="2.4.-.-" evidence="5"/>
<gene>
    <name evidence="5" type="ORF">KME65_06200</name>
</gene>
<keyword evidence="4" id="KW-1133">Transmembrane helix</keyword>
<evidence type="ECO:0000256" key="4">
    <source>
        <dbReference type="SAM" id="Phobius"/>
    </source>
</evidence>
<dbReference type="InterPro" id="IPR029044">
    <property type="entry name" value="Nucleotide-diphossugar_trans"/>
</dbReference>
<reference evidence="5 6" key="1">
    <citation type="submission" date="2021-05" db="EMBL/GenBank/DDBJ databases">
        <title>Genetic and Functional Diversity in Clade A Lucinid endosymbionts from the Bahamas.</title>
        <authorList>
            <person name="Giani N.M."/>
            <person name="Engel A.S."/>
            <person name="Campbell B.J."/>
        </authorList>
    </citation>
    <scope>NUCLEOTIDE SEQUENCE [LARGE SCALE GENOMIC DNA]</scope>
    <source>
        <strain evidence="5">LUC16012Gg_MoonRockCtena</strain>
    </source>
</reference>
<feature type="transmembrane region" description="Helical" evidence="4">
    <location>
        <begin position="6"/>
        <end position="31"/>
    </location>
</feature>
<dbReference type="Pfam" id="PF13641">
    <property type="entry name" value="Glyco_tranf_2_3"/>
    <property type="match status" value="1"/>
</dbReference>
<evidence type="ECO:0000256" key="1">
    <source>
        <dbReference type="ARBA" id="ARBA00006739"/>
    </source>
</evidence>
<proteinExistence type="inferred from homology"/>
<feature type="transmembrane region" description="Helical" evidence="4">
    <location>
        <begin position="308"/>
        <end position="327"/>
    </location>
</feature>
<dbReference type="Gene3D" id="3.90.550.10">
    <property type="entry name" value="Spore Coat Polysaccharide Biosynthesis Protein SpsA, Chain A"/>
    <property type="match status" value="1"/>
</dbReference>
<evidence type="ECO:0000256" key="3">
    <source>
        <dbReference type="ARBA" id="ARBA00022679"/>
    </source>
</evidence>